<organism evidence="1 2">
    <name type="scientific">Ochrobactrum quorumnocens</name>
    <dbReference type="NCBI Taxonomy" id="271865"/>
    <lineage>
        <taxon>Bacteria</taxon>
        <taxon>Pseudomonadati</taxon>
        <taxon>Pseudomonadota</taxon>
        <taxon>Alphaproteobacteria</taxon>
        <taxon>Hyphomicrobiales</taxon>
        <taxon>Brucellaceae</taxon>
        <taxon>Brucella/Ochrobactrum group</taxon>
        <taxon>Ochrobactrum</taxon>
    </lineage>
</organism>
<dbReference type="EMBL" id="VYXQ01000012">
    <property type="protein sequence ID" value="KAA9367441.1"/>
    <property type="molecule type" value="Genomic_DNA"/>
</dbReference>
<dbReference type="InterPro" id="IPR012659">
    <property type="entry name" value="CHP02444"/>
</dbReference>
<dbReference type="Pfam" id="PF09523">
    <property type="entry name" value="DUF2390"/>
    <property type="match status" value="1"/>
</dbReference>
<sequence length="176" mass="19822">MNDTEPHSALWRFMLELYAEPGIPGALLGLQDSYTLDVPFYLAVLHAVKTDHHVTAKAISALYAEIQQWREEVVIPLRAVRKTLKLHSWATRFENTGAFRQTIKSAELNAERIEVMVLEKLIPVFFRVCSVDGKPDILAVSLMVLNVFSSLELADLPADAEFVAERIARNHQGQIP</sequence>
<evidence type="ECO:0000313" key="2">
    <source>
        <dbReference type="Proteomes" id="UP000327108"/>
    </source>
</evidence>
<dbReference type="NCBIfam" id="TIGR02444">
    <property type="entry name" value="TIGR02444 family protein"/>
    <property type="match status" value="1"/>
</dbReference>
<proteinExistence type="predicted"/>
<dbReference type="RefSeq" id="WP_151093891.1">
    <property type="nucleotide sequence ID" value="NZ_JBLZNM010000004.1"/>
</dbReference>
<accession>A0A5N1JYV4</accession>
<name>A0A5N1JYV4_9HYPH</name>
<dbReference type="Proteomes" id="UP000327108">
    <property type="component" value="Unassembled WGS sequence"/>
</dbReference>
<gene>
    <name evidence="1" type="ORF">F3W84_13570</name>
</gene>
<evidence type="ECO:0000313" key="1">
    <source>
        <dbReference type="EMBL" id="KAA9367441.1"/>
    </source>
</evidence>
<reference evidence="1 2" key="1">
    <citation type="submission" date="2019-09" db="EMBL/GenBank/DDBJ databases">
        <title>Biological control of the noxious weed angled onion (Allium triquetrum) thwarted by endophytic bacteria in Victoria, Australia.</title>
        <authorList>
            <person name="Tehranchian P."/>
            <person name="Adair R.J."/>
            <person name="Van T.H."/>
            <person name="Morrison P.D."/>
            <person name="Williams H."/>
            <person name="Lawrie A.C."/>
        </authorList>
    </citation>
    <scope>NUCLEOTIDE SEQUENCE [LARGE SCALE GENOMIC DNA]</scope>
    <source>
        <strain evidence="1 2">RPTAtOch1</strain>
    </source>
</reference>
<dbReference type="AlphaFoldDB" id="A0A5N1JYV4"/>
<protein>
    <submittedName>
        <fullName evidence="1">TIGR02444 family protein</fullName>
    </submittedName>
</protein>
<comment type="caution">
    <text evidence="1">The sequence shown here is derived from an EMBL/GenBank/DDBJ whole genome shotgun (WGS) entry which is preliminary data.</text>
</comment>
<keyword evidence="2" id="KW-1185">Reference proteome</keyword>